<protein>
    <submittedName>
        <fullName evidence="1">Uncharacterized protein</fullName>
    </submittedName>
</protein>
<accession>A0A3M0KI25</accession>
<reference evidence="1 2" key="1">
    <citation type="submission" date="2018-07" db="EMBL/GenBank/DDBJ databases">
        <title>A high quality draft genome assembly of the barn swallow (H. rustica rustica).</title>
        <authorList>
            <person name="Formenti G."/>
            <person name="Chiara M."/>
            <person name="Poveda L."/>
            <person name="Francoijs K.-J."/>
            <person name="Bonisoli-Alquati A."/>
            <person name="Canova L."/>
            <person name="Gianfranceschi L."/>
            <person name="Horner D.S."/>
            <person name="Saino N."/>
        </authorList>
    </citation>
    <scope>NUCLEOTIDE SEQUENCE [LARGE SCALE GENOMIC DNA]</scope>
    <source>
        <strain evidence="1">Chelidonia</strain>
        <tissue evidence="1">Blood</tissue>
    </source>
</reference>
<evidence type="ECO:0000313" key="2">
    <source>
        <dbReference type="Proteomes" id="UP000269221"/>
    </source>
</evidence>
<dbReference type="AlphaFoldDB" id="A0A3M0KI25"/>
<keyword evidence="2" id="KW-1185">Reference proteome</keyword>
<proteinExistence type="predicted"/>
<dbReference type="EMBL" id="QRBI01000106">
    <property type="protein sequence ID" value="RMC12882.1"/>
    <property type="molecule type" value="Genomic_DNA"/>
</dbReference>
<comment type="caution">
    <text evidence="1">The sequence shown here is derived from an EMBL/GenBank/DDBJ whole genome shotgun (WGS) entry which is preliminary data.</text>
</comment>
<dbReference type="Proteomes" id="UP000269221">
    <property type="component" value="Unassembled WGS sequence"/>
</dbReference>
<name>A0A3M0KI25_HIRRU</name>
<gene>
    <name evidence="1" type="ORF">DUI87_10407</name>
</gene>
<evidence type="ECO:0000313" key="1">
    <source>
        <dbReference type="EMBL" id="RMC12882.1"/>
    </source>
</evidence>
<organism evidence="1 2">
    <name type="scientific">Hirundo rustica rustica</name>
    <dbReference type="NCBI Taxonomy" id="333673"/>
    <lineage>
        <taxon>Eukaryota</taxon>
        <taxon>Metazoa</taxon>
        <taxon>Chordata</taxon>
        <taxon>Craniata</taxon>
        <taxon>Vertebrata</taxon>
        <taxon>Euteleostomi</taxon>
        <taxon>Archelosauria</taxon>
        <taxon>Archosauria</taxon>
        <taxon>Dinosauria</taxon>
        <taxon>Saurischia</taxon>
        <taxon>Theropoda</taxon>
        <taxon>Coelurosauria</taxon>
        <taxon>Aves</taxon>
        <taxon>Neognathae</taxon>
        <taxon>Neoaves</taxon>
        <taxon>Telluraves</taxon>
        <taxon>Australaves</taxon>
        <taxon>Passeriformes</taxon>
        <taxon>Sylvioidea</taxon>
        <taxon>Hirundinidae</taxon>
        <taxon>Hirundo</taxon>
    </lineage>
</organism>
<sequence length="138" mass="15524">MEVMKSGSSFQVWFMRRTYNEDQGHCYTRGKATSTRKSTARETSLHRTYGASVLIMMHETSGTAASNGLDNFLAYQWFTLGGSKKGSKDSTFYGCCRSLQSSRMMTRFYHKALVSLALKFIFARDNKLHGEGSQETAA</sequence>